<dbReference type="EMBL" id="BSPK01000025">
    <property type="protein sequence ID" value="GLS63623.1"/>
    <property type="molecule type" value="Genomic_DNA"/>
</dbReference>
<dbReference type="AlphaFoldDB" id="A0A512J465"/>
<comment type="caution">
    <text evidence="1">The sequence shown here is derived from an EMBL/GenBank/DDBJ whole genome shotgun (WGS) entry which is preliminary data.</text>
</comment>
<dbReference type="RefSeq" id="WP_147026395.1">
    <property type="nucleotide sequence ID" value="NZ_BJZU01000052.1"/>
</dbReference>
<name>A0A512J465_9HYPH</name>
<accession>A0A512J465</accession>
<dbReference type="Proteomes" id="UP001156856">
    <property type="component" value="Unassembled WGS sequence"/>
</dbReference>
<evidence type="ECO:0000313" key="1">
    <source>
        <dbReference type="EMBL" id="GEP04797.1"/>
    </source>
</evidence>
<reference evidence="4" key="2">
    <citation type="journal article" date="2019" name="Int. J. Syst. Evol. Microbiol.">
        <title>The Global Catalogue of Microorganisms (GCM) 10K type strain sequencing project: providing services to taxonomists for standard genome sequencing and annotation.</title>
        <authorList>
            <consortium name="The Broad Institute Genomics Platform"/>
            <consortium name="The Broad Institute Genome Sequencing Center for Infectious Disease"/>
            <person name="Wu L."/>
            <person name="Ma J."/>
        </authorList>
    </citation>
    <scope>NUCLEOTIDE SEQUENCE [LARGE SCALE GENOMIC DNA]</scope>
    <source>
        <strain evidence="4">NBRC 107715</strain>
    </source>
</reference>
<sequence>MLIGSVAFDAVSPRADAAGWGTTFIATWFAAKRSNVMRTAYLAQDHRHRAEHWRRLAQSWAIAGNEEASAQCRRKAEMWRRAAMRADAADTSASQEAGFS</sequence>
<organism evidence="1 3">
    <name type="scientific">Methylobacterium oxalidis</name>
    <dbReference type="NCBI Taxonomy" id="944322"/>
    <lineage>
        <taxon>Bacteria</taxon>
        <taxon>Pseudomonadati</taxon>
        <taxon>Pseudomonadota</taxon>
        <taxon>Alphaproteobacteria</taxon>
        <taxon>Hyphomicrobiales</taxon>
        <taxon>Methylobacteriaceae</taxon>
        <taxon>Methylobacterium</taxon>
    </lineage>
</organism>
<gene>
    <name evidence="2" type="ORF">GCM10007888_20040</name>
    <name evidence="1" type="ORF">MOX02_28350</name>
</gene>
<reference evidence="1 3" key="3">
    <citation type="submission" date="2019-07" db="EMBL/GenBank/DDBJ databases">
        <title>Whole genome shotgun sequence of Methylobacterium oxalidis NBRC 107715.</title>
        <authorList>
            <person name="Hosoyama A."/>
            <person name="Uohara A."/>
            <person name="Ohji S."/>
            <person name="Ichikawa N."/>
        </authorList>
    </citation>
    <scope>NUCLEOTIDE SEQUENCE [LARGE SCALE GENOMIC DNA]</scope>
    <source>
        <strain evidence="1 3">NBRC 107715</strain>
    </source>
</reference>
<proteinExistence type="predicted"/>
<protein>
    <submittedName>
        <fullName evidence="1">Uncharacterized protein</fullName>
    </submittedName>
</protein>
<keyword evidence="4" id="KW-1185">Reference proteome</keyword>
<reference evidence="2" key="4">
    <citation type="submission" date="2023-01" db="EMBL/GenBank/DDBJ databases">
        <title>Draft genome sequence of Methylobacterium oxalidis strain NBRC 107715.</title>
        <authorList>
            <person name="Sun Q."/>
            <person name="Mori K."/>
        </authorList>
    </citation>
    <scope>NUCLEOTIDE SEQUENCE</scope>
    <source>
        <strain evidence="2">NBRC 107715</strain>
    </source>
</reference>
<dbReference type="OrthoDB" id="9997254at2"/>
<dbReference type="Proteomes" id="UP000321960">
    <property type="component" value="Unassembled WGS sequence"/>
</dbReference>
<evidence type="ECO:0000313" key="4">
    <source>
        <dbReference type="Proteomes" id="UP001156856"/>
    </source>
</evidence>
<reference evidence="2" key="1">
    <citation type="journal article" date="2014" name="Int. J. Syst. Evol. Microbiol.">
        <title>Complete genome of a new Firmicutes species belonging to the dominant human colonic microbiota ('Ruminococcus bicirculans') reveals two chromosomes and a selective capacity to utilize plant glucans.</title>
        <authorList>
            <consortium name="NISC Comparative Sequencing Program"/>
            <person name="Wegmann U."/>
            <person name="Louis P."/>
            <person name="Goesmann A."/>
            <person name="Henrissat B."/>
            <person name="Duncan S.H."/>
            <person name="Flint H.J."/>
        </authorList>
    </citation>
    <scope>NUCLEOTIDE SEQUENCE</scope>
    <source>
        <strain evidence="2">NBRC 107715</strain>
    </source>
</reference>
<evidence type="ECO:0000313" key="3">
    <source>
        <dbReference type="Proteomes" id="UP000321960"/>
    </source>
</evidence>
<dbReference type="EMBL" id="BJZU01000052">
    <property type="protein sequence ID" value="GEP04797.1"/>
    <property type="molecule type" value="Genomic_DNA"/>
</dbReference>
<evidence type="ECO:0000313" key="2">
    <source>
        <dbReference type="EMBL" id="GLS63623.1"/>
    </source>
</evidence>